<keyword evidence="3" id="KW-1185">Reference proteome</keyword>
<dbReference type="InterPro" id="IPR029442">
    <property type="entry name" value="GyrI-like"/>
</dbReference>
<evidence type="ECO:0000313" key="3">
    <source>
        <dbReference type="Proteomes" id="UP001519271"/>
    </source>
</evidence>
<organism evidence="2 3">
    <name type="scientific">Youngiibacter multivorans</name>
    <dbReference type="NCBI Taxonomy" id="937251"/>
    <lineage>
        <taxon>Bacteria</taxon>
        <taxon>Bacillati</taxon>
        <taxon>Bacillota</taxon>
        <taxon>Clostridia</taxon>
        <taxon>Eubacteriales</taxon>
        <taxon>Clostridiaceae</taxon>
        <taxon>Youngiibacter</taxon>
    </lineage>
</organism>
<dbReference type="Proteomes" id="UP001519271">
    <property type="component" value="Unassembled WGS sequence"/>
</dbReference>
<accession>A0ABS4G4K4</accession>
<dbReference type="InterPro" id="IPR010499">
    <property type="entry name" value="AraC_E-bd"/>
</dbReference>
<evidence type="ECO:0000259" key="1">
    <source>
        <dbReference type="SMART" id="SM00871"/>
    </source>
</evidence>
<reference evidence="2 3" key="1">
    <citation type="submission" date="2021-03" db="EMBL/GenBank/DDBJ databases">
        <title>Genomic Encyclopedia of Type Strains, Phase IV (KMG-IV): sequencing the most valuable type-strain genomes for metagenomic binning, comparative biology and taxonomic classification.</title>
        <authorList>
            <person name="Goeker M."/>
        </authorList>
    </citation>
    <scope>NUCLEOTIDE SEQUENCE [LARGE SCALE GENOMIC DNA]</scope>
    <source>
        <strain evidence="2 3">DSM 6139</strain>
    </source>
</reference>
<comment type="caution">
    <text evidence="2">The sequence shown here is derived from an EMBL/GenBank/DDBJ whole genome shotgun (WGS) entry which is preliminary data.</text>
</comment>
<protein>
    <submittedName>
        <fullName evidence="2">Effector-binding domain-containing protein</fullName>
    </submittedName>
</protein>
<dbReference type="EMBL" id="JAGGKC010000015">
    <property type="protein sequence ID" value="MBP1919471.1"/>
    <property type="molecule type" value="Genomic_DNA"/>
</dbReference>
<proteinExistence type="predicted"/>
<evidence type="ECO:0000313" key="2">
    <source>
        <dbReference type="EMBL" id="MBP1919471.1"/>
    </source>
</evidence>
<sequence>MSEINLREIEEFPVLMIRRRTSLEGLKDAIGDGFMKIATYLEYLGESPGGPPYVAYYNNEMDDLDIEIGFPVVSPLPGQGAIHASFIRAHTAVECLHKGPYSKFPEVYGEMMRWMEIHDLSPVGAYYETYLNSPGDAPEAELLTMIRIAVK</sequence>
<dbReference type="Pfam" id="PF06445">
    <property type="entry name" value="GyrI-like"/>
    <property type="match status" value="1"/>
</dbReference>
<dbReference type="SMART" id="SM00871">
    <property type="entry name" value="AraC_E_bind"/>
    <property type="match status" value="1"/>
</dbReference>
<name>A0ABS4G4K4_9CLOT</name>
<gene>
    <name evidence="2" type="ORF">J2Z34_001960</name>
</gene>
<dbReference type="SUPFAM" id="SSF55136">
    <property type="entry name" value="Probable bacterial effector-binding domain"/>
    <property type="match status" value="1"/>
</dbReference>
<dbReference type="RefSeq" id="WP_209459669.1">
    <property type="nucleotide sequence ID" value="NZ_JAGGKC010000015.1"/>
</dbReference>
<dbReference type="InterPro" id="IPR011256">
    <property type="entry name" value="Reg_factor_effector_dom_sf"/>
</dbReference>
<feature type="domain" description="AraC effector-binding" evidence="1">
    <location>
        <begin position="2"/>
        <end position="151"/>
    </location>
</feature>
<dbReference type="Gene3D" id="3.20.80.10">
    <property type="entry name" value="Regulatory factor, effector binding domain"/>
    <property type="match status" value="1"/>
</dbReference>